<evidence type="ECO:0000313" key="2">
    <source>
        <dbReference type="Proteomes" id="UP000279372"/>
    </source>
</evidence>
<gene>
    <name evidence="1" type="ORF">ALQ33_101310</name>
</gene>
<name>A0A3M3Z5I3_9PSED</name>
<organism evidence="1 2">
    <name type="scientific">Pseudomonas syringae pv. philadelphi</name>
    <dbReference type="NCBI Taxonomy" id="251706"/>
    <lineage>
        <taxon>Bacteria</taxon>
        <taxon>Pseudomonadati</taxon>
        <taxon>Pseudomonadota</taxon>
        <taxon>Gammaproteobacteria</taxon>
        <taxon>Pseudomonadales</taxon>
        <taxon>Pseudomonadaceae</taxon>
        <taxon>Pseudomonas</taxon>
    </lineage>
</organism>
<evidence type="ECO:0000313" key="1">
    <source>
        <dbReference type="EMBL" id="RMO89479.1"/>
    </source>
</evidence>
<dbReference type="AlphaFoldDB" id="A0A3M3Z5I3"/>
<reference evidence="1 2" key="1">
    <citation type="submission" date="2018-08" db="EMBL/GenBank/DDBJ databases">
        <title>Recombination of ecologically and evolutionarily significant loci maintains genetic cohesion in the Pseudomonas syringae species complex.</title>
        <authorList>
            <person name="Dillon M."/>
            <person name="Thakur S."/>
            <person name="Almeida R.N.D."/>
            <person name="Weir B.S."/>
            <person name="Guttman D.S."/>
        </authorList>
    </citation>
    <scope>NUCLEOTIDE SEQUENCE [LARGE SCALE GENOMIC DNA]</scope>
    <source>
        <strain evidence="1 2">ICMP 8902</strain>
    </source>
</reference>
<sequence>MSGLFEYLLHPLLIDCGPLEGRRATHHQVMKEAGWLEAGLRDGFGKPDVLFIRETA</sequence>
<comment type="caution">
    <text evidence="1">The sequence shown here is derived from an EMBL/GenBank/DDBJ whole genome shotgun (WGS) entry which is preliminary data.</text>
</comment>
<protein>
    <submittedName>
        <fullName evidence="1">Uncharacterized protein</fullName>
    </submittedName>
</protein>
<proteinExistence type="predicted"/>
<dbReference type="Proteomes" id="UP000279372">
    <property type="component" value="Unassembled WGS sequence"/>
</dbReference>
<accession>A0A3M3Z5I3</accession>
<dbReference type="EMBL" id="RBQB01000164">
    <property type="protein sequence ID" value="RMO89479.1"/>
    <property type="molecule type" value="Genomic_DNA"/>
</dbReference>